<comment type="caution">
    <text evidence="1">The sequence shown here is derived from an EMBL/GenBank/DDBJ whole genome shotgun (WGS) entry which is preliminary data.</text>
</comment>
<organism evidence="1 2">
    <name type="scientific">Cinchona calisaya</name>
    <dbReference type="NCBI Taxonomy" id="153742"/>
    <lineage>
        <taxon>Eukaryota</taxon>
        <taxon>Viridiplantae</taxon>
        <taxon>Streptophyta</taxon>
        <taxon>Embryophyta</taxon>
        <taxon>Tracheophyta</taxon>
        <taxon>Spermatophyta</taxon>
        <taxon>Magnoliopsida</taxon>
        <taxon>eudicotyledons</taxon>
        <taxon>Gunneridae</taxon>
        <taxon>Pentapetalae</taxon>
        <taxon>asterids</taxon>
        <taxon>lamiids</taxon>
        <taxon>Gentianales</taxon>
        <taxon>Rubiaceae</taxon>
        <taxon>Cinchonoideae</taxon>
        <taxon>Cinchoneae</taxon>
        <taxon>Cinchona</taxon>
    </lineage>
</organism>
<dbReference type="InterPro" id="IPR004242">
    <property type="entry name" value="Transposase_21"/>
</dbReference>
<dbReference type="PANTHER" id="PTHR10775">
    <property type="entry name" value="OS08G0208400 PROTEIN"/>
    <property type="match status" value="1"/>
</dbReference>
<name>A0ABD2Y616_9GENT</name>
<dbReference type="AlphaFoldDB" id="A0ABD2Y616"/>
<dbReference type="PANTHER" id="PTHR10775:SF185">
    <property type="entry name" value="OS08G0208400 PROTEIN"/>
    <property type="match status" value="1"/>
</dbReference>
<gene>
    <name evidence="1" type="ORF">ACH5RR_037411</name>
</gene>
<keyword evidence="2" id="KW-1185">Reference proteome</keyword>
<dbReference type="EMBL" id="JBJUIK010000015">
    <property type="protein sequence ID" value="KAL3502962.1"/>
    <property type="molecule type" value="Genomic_DNA"/>
</dbReference>
<dbReference type="Proteomes" id="UP001630127">
    <property type="component" value="Unassembled WGS sequence"/>
</dbReference>
<evidence type="ECO:0000313" key="1">
    <source>
        <dbReference type="EMBL" id="KAL3502962.1"/>
    </source>
</evidence>
<evidence type="ECO:0008006" key="3">
    <source>
        <dbReference type="Google" id="ProtNLM"/>
    </source>
</evidence>
<dbReference type="Pfam" id="PF02992">
    <property type="entry name" value="Transposase_21"/>
    <property type="match status" value="1"/>
</dbReference>
<sequence length="157" mass="17935">MKQCFFFLSVLINSPKGLGNKIDVYLQPLIEELKELFSIGLQTYDAFTGEMFTLKAALLWTISDFPAYAILTGWSTSSGKTCPRCVGDTKSCWLKHGRKFCCIGHRRFLHKSDRMCKDKISFDGKMEWGEAPKLLSGMEMLQQLDGVLTEYKKKKRS</sequence>
<accession>A0ABD2Y616</accession>
<evidence type="ECO:0000313" key="2">
    <source>
        <dbReference type="Proteomes" id="UP001630127"/>
    </source>
</evidence>
<proteinExistence type="predicted"/>
<reference evidence="1 2" key="1">
    <citation type="submission" date="2024-11" db="EMBL/GenBank/DDBJ databases">
        <title>A near-complete genome assembly of Cinchona calisaya.</title>
        <authorList>
            <person name="Lian D.C."/>
            <person name="Zhao X.W."/>
            <person name="Wei L."/>
        </authorList>
    </citation>
    <scope>NUCLEOTIDE SEQUENCE [LARGE SCALE GENOMIC DNA]</scope>
    <source>
        <tissue evidence="1">Nenye</tissue>
    </source>
</reference>
<protein>
    <recommendedName>
        <fullName evidence="3">Transposase</fullName>
    </recommendedName>
</protein>